<dbReference type="CDD" id="cd00821">
    <property type="entry name" value="PH"/>
    <property type="match status" value="1"/>
</dbReference>
<dbReference type="Pfam" id="PF01852">
    <property type="entry name" value="START"/>
    <property type="match status" value="1"/>
</dbReference>
<keyword evidence="3" id="KW-0256">Endoplasmic reticulum</keyword>
<keyword evidence="8" id="KW-1185">Reference proteome</keyword>
<reference evidence="7" key="5">
    <citation type="journal article" date="2021" name="G3 (Bethesda)">
        <title>Aegilops tauschii genome assembly Aet v5.0 features greater sequence contiguity and improved annotation.</title>
        <authorList>
            <person name="Wang L."/>
            <person name="Zhu T."/>
            <person name="Rodriguez J.C."/>
            <person name="Deal K.R."/>
            <person name="Dubcovsky J."/>
            <person name="McGuire P.E."/>
            <person name="Lux T."/>
            <person name="Spannagl M."/>
            <person name="Mayer K.F.X."/>
            <person name="Baldrich P."/>
            <person name="Meyers B.C."/>
            <person name="Huo N."/>
            <person name="Gu Y.Q."/>
            <person name="Zhou H."/>
            <person name="Devos K.M."/>
            <person name="Bennetzen J.L."/>
            <person name="Unver T."/>
            <person name="Budak H."/>
            <person name="Gulick P.J."/>
            <person name="Galiba G."/>
            <person name="Kalapos B."/>
            <person name="Nelson D.R."/>
            <person name="Li P."/>
            <person name="You F.M."/>
            <person name="Luo M.C."/>
            <person name="Dvorak J."/>
        </authorList>
    </citation>
    <scope>NUCLEOTIDE SEQUENCE [LARGE SCALE GENOMIC DNA]</scope>
    <source>
        <strain evidence="7">cv. AL8/78</strain>
    </source>
</reference>
<dbReference type="PROSITE" id="PS50003">
    <property type="entry name" value="PH_DOMAIN"/>
    <property type="match status" value="1"/>
</dbReference>
<protein>
    <recommendedName>
        <fullName evidence="9">START domain-containing protein</fullName>
    </recommendedName>
</protein>
<evidence type="ECO:0000259" key="6">
    <source>
        <dbReference type="PROSITE" id="PS50848"/>
    </source>
</evidence>
<evidence type="ECO:0000259" key="5">
    <source>
        <dbReference type="PROSITE" id="PS50003"/>
    </source>
</evidence>
<comment type="subcellular location">
    <subcellularLocation>
        <location evidence="2">Endoplasmic reticulum</location>
    </subcellularLocation>
    <subcellularLocation>
        <location evidence="1">Nucleus</location>
    </subcellularLocation>
</comment>
<dbReference type="CDD" id="cd00177">
    <property type="entry name" value="START"/>
    <property type="match status" value="1"/>
</dbReference>
<evidence type="ECO:0000256" key="4">
    <source>
        <dbReference type="SAM" id="MobiDB-lite"/>
    </source>
</evidence>
<dbReference type="Proteomes" id="UP000015105">
    <property type="component" value="Chromosome 7D"/>
</dbReference>
<dbReference type="Gene3D" id="3.30.530.20">
    <property type="match status" value="1"/>
</dbReference>
<dbReference type="PANTHER" id="PTHR12136">
    <property type="entry name" value="ENHANCED DISEASE RESISTANCE-RELATED"/>
    <property type="match status" value="1"/>
</dbReference>
<name>A0A453QGK0_AEGTS</name>
<dbReference type="PROSITE" id="PS50848">
    <property type="entry name" value="START"/>
    <property type="match status" value="1"/>
</dbReference>
<feature type="compositionally biased region" description="Pro residues" evidence="4">
    <location>
        <begin position="21"/>
        <end position="31"/>
    </location>
</feature>
<dbReference type="Pfam" id="PF07059">
    <property type="entry name" value="EDR2_C"/>
    <property type="match status" value="1"/>
</dbReference>
<dbReference type="Gramene" id="AET7Gv20109100.7">
    <property type="protein sequence ID" value="AET7Gv20109100.7"/>
    <property type="gene ID" value="AET7Gv20109100"/>
</dbReference>
<dbReference type="InterPro" id="IPR045096">
    <property type="entry name" value="EDR2-like"/>
</dbReference>
<dbReference type="PANTHER" id="PTHR12136:SF92">
    <property type="entry name" value="PROTEIN ENHANCED DISEASE RESISTANCE 2"/>
    <property type="match status" value="1"/>
</dbReference>
<proteinExistence type="predicted"/>
<accession>A0A453QGK0</accession>
<dbReference type="Pfam" id="PF00169">
    <property type="entry name" value="PH"/>
    <property type="match status" value="1"/>
</dbReference>
<organism evidence="7 8">
    <name type="scientific">Aegilops tauschii subsp. strangulata</name>
    <name type="common">Goatgrass</name>
    <dbReference type="NCBI Taxonomy" id="200361"/>
    <lineage>
        <taxon>Eukaryota</taxon>
        <taxon>Viridiplantae</taxon>
        <taxon>Streptophyta</taxon>
        <taxon>Embryophyta</taxon>
        <taxon>Tracheophyta</taxon>
        <taxon>Spermatophyta</taxon>
        <taxon>Magnoliopsida</taxon>
        <taxon>Liliopsida</taxon>
        <taxon>Poales</taxon>
        <taxon>Poaceae</taxon>
        <taxon>BOP clade</taxon>
        <taxon>Pooideae</taxon>
        <taxon>Triticodae</taxon>
        <taxon>Triticeae</taxon>
        <taxon>Triticinae</taxon>
        <taxon>Aegilops</taxon>
    </lineage>
</organism>
<feature type="domain" description="PH" evidence="5">
    <location>
        <begin position="53"/>
        <end position="161"/>
    </location>
</feature>
<evidence type="ECO:0000313" key="8">
    <source>
        <dbReference type="Proteomes" id="UP000015105"/>
    </source>
</evidence>
<evidence type="ECO:0008006" key="9">
    <source>
        <dbReference type="Google" id="ProtNLM"/>
    </source>
</evidence>
<feature type="region of interest" description="Disordered" evidence="4">
    <location>
        <begin position="1"/>
        <end position="37"/>
    </location>
</feature>
<dbReference type="GO" id="GO:0005634">
    <property type="term" value="C:nucleus"/>
    <property type="evidence" value="ECO:0007669"/>
    <property type="project" value="UniProtKB-SubCell"/>
</dbReference>
<dbReference type="GO" id="GO:0008289">
    <property type="term" value="F:lipid binding"/>
    <property type="evidence" value="ECO:0007669"/>
    <property type="project" value="InterPro"/>
</dbReference>
<dbReference type="SUPFAM" id="SSF55961">
    <property type="entry name" value="Bet v1-like"/>
    <property type="match status" value="1"/>
</dbReference>
<feature type="domain" description="START" evidence="6">
    <location>
        <begin position="180"/>
        <end position="341"/>
    </location>
</feature>
<evidence type="ECO:0000313" key="7">
    <source>
        <dbReference type="EnsemblPlants" id="AET7Gv20109100.7"/>
    </source>
</evidence>
<dbReference type="InterPro" id="IPR011993">
    <property type="entry name" value="PH-like_dom_sf"/>
</dbReference>
<dbReference type="EnsemblPlants" id="AET7Gv20109100.7">
    <property type="protein sequence ID" value="AET7Gv20109100.7"/>
    <property type="gene ID" value="AET7Gv20109100"/>
</dbReference>
<evidence type="ECO:0000256" key="2">
    <source>
        <dbReference type="ARBA" id="ARBA00004240"/>
    </source>
</evidence>
<evidence type="ECO:0000256" key="3">
    <source>
        <dbReference type="ARBA" id="ARBA00022824"/>
    </source>
</evidence>
<reference evidence="8" key="2">
    <citation type="journal article" date="2017" name="Nat. Plants">
        <title>The Aegilops tauschii genome reveals multiple impacts of transposons.</title>
        <authorList>
            <person name="Zhao G."/>
            <person name="Zou C."/>
            <person name="Li K."/>
            <person name="Wang K."/>
            <person name="Li T."/>
            <person name="Gao L."/>
            <person name="Zhang X."/>
            <person name="Wang H."/>
            <person name="Yang Z."/>
            <person name="Liu X."/>
            <person name="Jiang W."/>
            <person name="Mao L."/>
            <person name="Kong X."/>
            <person name="Jiao Y."/>
            <person name="Jia J."/>
        </authorList>
    </citation>
    <scope>NUCLEOTIDE SEQUENCE [LARGE SCALE GENOMIC DNA]</scope>
    <source>
        <strain evidence="8">cv. AL8/78</strain>
    </source>
</reference>
<feature type="compositionally biased region" description="Basic and acidic residues" evidence="4">
    <location>
        <begin position="384"/>
        <end position="399"/>
    </location>
</feature>
<feature type="compositionally biased region" description="Acidic residues" evidence="4">
    <location>
        <begin position="408"/>
        <end position="433"/>
    </location>
</feature>
<dbReference type="Gene3D" id="2.30.29.30">
    <property type="entry name" value="Pleckstrin-homology domain (PH domain)/Phosphotyrosine-binding domain (PTB)"/>
    <property type="match status" value="1"/>
</dbReference>
<dbReference type="InterPro" id="IPR001849">
    <property type="entry name" value="PH_domain"/>
</dbReference>
<dbReference type="InterPro" id="IPR009769">
    <property type="entry name" value="EDR2_C"/>
</dbReference>
<dbReference type="SMART" id="SM00234">
    <property type="entry name" value="START"/>
    <property type="match status" value="1"/>
</dbReference>
<evidence type="ECO:0000256" key="1">
    <source>
        <dbReference type="ARBA" id="ARBA00004123"/>
    </source>
</evidence>
<dbReference type="SUPFAM" id="SSF50729">
    <property type="entry name" value="PH domain-like"/>
    <property type="match status" value="1"/>
</dbReference>
<reference evidence="7" key="3">
    <citation type="journal article" date="2017" name="Nature">
        <title>Genome sequence of the progenitor of the wheat D genome Aegilops tauschii.</title>
        <authorList>
            <person name="Luo M.C."/>
            <person name="Gu Y.Q."/>
            <person name="Puiu D."/>
            <person name="Wang H."/>
            <person name="Twardziok S.O."/>
            <person name="Deal K.R."/>
            <person name="Huo N."/>
            <person name="Zhu T."/>
            <person name="Wang L."/>
            <person name="Wang Y."/>
            <person name="McGuire P.E."/>
            <person name="Liu S."/>
            <person name="Long H."/>
            <person name="Ramasamy R.K."/>
            <person name="Rodriguez J.C."/>
            <person name="Van S.L."/>
            <person name="Yuan L."/>
            <person name="Wang Z."/>
            <person name="Xia Z."/>
            <person name="Xiao L."/>
            <person name="Anderson O.D."/>
            <person name="Ouyang S."/>
            <person name="Liang Y."/>
            <person name="Zimin A.V."/>
            <person name="Pertea G."/>
            <person name="Qi P."/>
            <person name="Bennetzen J.L."/>
            <person name="Dai X."/>
            <person name="Dawson M.W."/>
            <person name="Muller H.G."/>
            <person name="Kugler K."/>
            <person name="Rivarola-Duarte L."/>
            <person name="Spannagl M."/>
            <person name="Mayer K.F.X."/>
            <person name="Lu F.H."/>
            <person name="Bevan M.W."/>
            <person name="Leroy P."/>
            <person name="Li P."/>
            <person name="You F.M."/>
            <person name="Sun Q."/>
            <person name="Liu Z."/>
            <person name="Lyons E."/>
            <person name="Wicker T."/>
            <person name="Salzberg S.L."/>
            <person name="Devos K.M."/>
            <person name="Dvorak J."/>
        </authorList>
    </citation>
    <scope>NUCLEOTIDE SEQUENCE [LARGE SCALE GENOMIC DNA]</scope>
    <source>
        <strain evidence="7">cv. AL8/78</strain>
    </source>
</reference>
<feature type="region of interest" description="Disordered" evidence="4">
    <location>
        <begin position="380"/>
        <end position="438"/>
    </location>
</feature>
<dbReference type="GO" id="GO:0005783">
    <property type="term" value="C:endoplasmic reticulum"/>
    <property type="evidence" value="ECO:0007669"/>
    <property type="project" value="UniProtKB-SubCell"/>
</dbReference>
<reference evidence="7" key="4">
    <citation type="submission" date="2019-03" db="UniProtKB">
        <authorList>
            <consortium name="EnsemblPlants"/>
        </authorList>
    </citation>
    <scope>IDENTIFICATION</scope>
</reference>
<reference evidence="8" key="1">
    <citation type="journal article" date="2014" name="Science">
        <title>Ancient hybridizations among the ancestral genomes of bread wheat.</title>
        <authorList>
            <consortium name="International Wheat Genome Sequencing Consortium,"/>
            <person name="Marcussen T."/>
            <person name="Sandve S.R."/>
            <person name="Heier L."/>
            <person name="Spannagl M."/>
            <person name="Pfeifer M."/>
            <person name="Jakobsen K.S."/>
            <person name="Wulff B.B."/>
            <person name="Steuernagel B."/>
            <person name="Mayer K.F."/>
            <person name="Olsen O.A."/>
        </authorList>
    </citation>
    <scope>NUCLEOTIDE SEQUENCE [LARGE SCALE GENOMIC DNA]</scope>
    <source>
        <strain evidence="8">cv. AL8/78</strain>
    </source>
</reference>
<dbReference type="InterPro" id="IPR023393">
    <property type="entry name" value="START-like_dom_sf"/>
</dbReference>
<dbReference type="SMART" id="SM00233">
    <property type="entry name" value="PH"/>
    <property type="match status" value="1"/>
</dbReference>
<dbReference type="AlphaFoldDB" id="A0A453QGK0"/>
<sequence length="683" mass="76210">SASRREAARSGELGRTCGADGPPPRPAPAPAPAAKARSGELLLPKGGPDAAAAVRHEGWMVRYGRRKIGRSFFHTRYFVLHNKLLAYYKKQPKDNNMVPLKSLLVDGNCRVEDRGLKTHHGQMVYVLCVYNKKEKDNPITMGARNIEEALVWKKKIELLIDQQQDTMTAKNRLPDSVHDWTKEPDIGLRIFEEPVEVEYLARSCSRSMRAVGVVEATCEAIFGLIMSMDVTRYEWDCSFQYGSLVQEVDGHTAILYHRLQLNWCSMVVWPRDLCYVRYWRRNDDGSYVVLFRSTEHPNCGPQPGFARASIESGGFKITPLKPVNGRPRTQVQHLMQIDLKGWGVNYVTSFQYHSVLQMLNCVADDVHTIPRIPVMNTMASVPTVRKDQKHQKADSKTKQADSANENSDMIDDESEDDDDFQAPESSLEEDGNVDSDAKDPIDLSCFSGIIRQDANEKSRNSWSVPDSNIFKVRSKNFSHDKSKVSAGKYLMELVAADWFKDTKRMDHVAKRKGCAAQVAAEKGMFSFVVNIQIPGSTHHSLILYFVTKSLKKGSLLQRFADGDDDFRNSRLKLIPSVPKGSWIVRQSVGSTPCLLGKAVDCSYIRGPEYIEVDVDIGSSAVANGVLGLVFGVVTSLVVDMAFLIQANTYDELPEQLIGAARFSHIEPSAAVVPVLDDTSSAVE</sequence>
<dbReference type="InterPro" id="IPR002913">
    <property type="entry name" value="START_lipid-bd_dom"/>
</dbReference>